<keyword evidence="2" id="KW-1133">Transmembrane helix</keyword>
<feature type="transmembrane region" description="Helical" evidence="2">
    <location>
        <begin position="306"/>
        <end position="329"/>
    </location>
</feature>
<dbReference type="Proteomes" id="UP000003963">
    <property type="component" value="Unassembled WGS sequence"/>
</dbReference>
<evidence type="ECO:0000256" key="1">
    <source>
        <dbReference type="SAM" id="Coils"/>
    </source>
</evidence>
<feature type="transmembrane region" description="Helical" evidence="2">
    <location>
        <begin position="402"/>
        <end position="425"/>
    </location>
</feature>
<dbReference type="RefSeq" id="WP_009718848.1">
    <property type="nucleotide sequence ID" value="NZ_GG657754.1"/>
</dbReference>
<dbReference type="EMBL" id="GG657754">
    <property type="protein sequence ID" value="EFL27048.1"/>
    <property type="molecule type" value="Genomic_DNA"/>
</dbReference>
<dbReference type="InterPro" id="IPR029030">
    <property type="entry name" value="Caspase-like_dom_sf"/>
</dbReference>
<keyword evidence="2" id="KW-0812">Transmembrane</keyword>
<dbReference type="PANTHER" id="PTHR22576:SF37">
    <property type="entry name" value="MUCOSA-ASSOCIATED LYMPHOID TISSUE LYMPHOMA TRANSLOCATION PROTEIN 1"/>
    <property type="match status" value="1"/>
</dbReference>
<dbReference type="SUPFAM" id="SSF52129">
    <property type="entry name" value="Caspase-like"/>
    <property type="match status" value="1"/>
</dbReference>
<keyword evidence="1" id="KW-0175">Coiled coil</keyword>
<feature type="coiled-coil region" evidence="1">
    <location>
        <begin position="267"/>
        <end position="298"/>
    </location>
</feature>
<evidence type="ECO:0000313" key="3">
    <source>
        <dbReference type="EMBL" id="EFL27048.1"/>
    </source>
</evidence>
<dbReference type="NCBIfam" id="NF047832">
    <property type="entry name" value="caspase_w_EACC1"/>
    <property type="match status" value="1"/>
</dbReference>
<dbReference type="HOGENOM" id="CLU_570831_0_0_11"/>
<sequence>MNKKALIIANQHHDDEQFRELPAATADANALRAVLADPEIGGFQVTTVVNQTERTWRTKIFEFFGEAGPDDLLLLHLSCHGWKDLHNVLRFVARDTERDRIEATAVDAQYIATWMEHSRSRRVVVLLDCCYSGAFIKGVRSRGEEDVDVRGSFGGKGRAVITSSTSIQSAYEPTADSLSQEPQSPSYFTSAVVEGLTTGRADLDLDGHVSVDDLFGYLADRLPAVTAGQNPTLSVITLDSGLRLARNPNADAMAAERAGAERGALVAEAHAQARDEARAEMEKQKEAWAAQLASAEQAAKSIKKSLAAALGFFRIFVYRASVMSVVAFAMWVSSTTTTELGLPGRPGQTVLALAVCALVYPMLAYWTVTAVHTLVGLALLAVPVVWCEAVDDWNSAAKRTGYWLALIPIAAAALALVPVSFYWIVPVGLHVSAWISGLAGAPVTVKWGWGSGMAALLVTLAWLLVYHNLIPNKSPDVVDTVEMGPGRSVVTRSVKNGRFAFFNFSRWTSREVTTRRRPFWPGGGI</sequence>
<dbReference type="AlphaFoldDB" id="D9WC00"/>
<feature type="transmembrane region" description="Helical" evidence="2">
    <location>
        <begin position="445"/>
        <end position="465"/>
    </location>
</feature>
<dbReference type="STRING" id="457427.SSOG_06762"/>
<accession>D9WC00</accession>
<dbReference type="PANTHER" id="PTHR22576">
    <property type="entry name" value="MUCOSA ASSOCIATED LYMPHOID TISSUE LYMPHOMA TRANSLOCATION PROTEIN 1/PARACASPASE"/>
    <property type="match status" value="1"/>
</dbReference>
<dbReference type="InterPro" id="IPR052039">
    <property type="entry name" value="Caspase-related_regulators"/>
</dbReference>
<evidence type="ECO:0000256" key="2">
    <source>
        <dbReference type="SAM" id="Phobius"/>
    </source>
</evidence>
<dbReference type="Gene3D" id="3.40.50.1460">
    <property type="match status" value="1"/>
</dbReference>
<feature type="transmembrane region" description="Helical" evidence="2">
    <location>
        <begin position="374"/>
        <end position="390"/>
    </location>
</feature>
<keyword evidence="2" id="KW-0472">Membrane</keyword>
<keyword evidence="4" id="KW-1185">Reference proteome</keyword>
<evidence type="ECO:0000313" key="4">
    <source>
        <dbReference type="Proteomes" id="UP000003963"/>
    </source>
</evidence>
<name>D9WC00_9ACTN</name>
<gene>
    <name evidence="3" type="ORF">SSOG_06762</name>
</gene>
<protein>
    <recommendedName>
        <fullName evidence="5">Caspase domain-containing protein</fullName>
    </recommendedName>
</protein>
<evidence type="ECO:0008006" key="5">
    <source>
        <dbReference type="Google" id="ProtNLM"/>
    </source>
</evidence>
<dbReference type="OrthoDB" id="491589at2"/>
<reference evidence="3 4" key="1">
    <citation type="submission" date="2009-02" db="EMBL/GenBank/DDBJ databases">
        <title>Annotation of Streptomyces hygroscopicus strain ATCC 53653.</title>
        <authorList>
            <consortium name="The Broad Institute Genome Sequencing Platform"/>
            <consortium name="Broad Institute Microbial Sequencing Center"/>
            <person name="Fischbach M."/>
            <person name="Godfrey P."/>
            <person name="Ward D."/>
            <person name="Young S."/>
            <person name="Zeng Q."/>
            <person name="Koehrsen M."/>
            <person name="Alvarado L."/>
            <person name="Berlin A.M."/>
            <person name="Bochicchio J."/>
            <person name="Borenstein D."/>
            <person name="Chapman S.B."/>
            <person name="Chen Z."/>
            <person name="Engels R."/>
            <person name="Freedman E."/>
            <person name="Gellesch M."/>
            <person name="Goldberg J."/>
            <person name="Griggs A."/>
            <person name="Gujja S."/>
            <person name="Heilman E.R."/>
            <person name="Heiman D.I."/>
            <person name="Hepburn T.A."/>
            <person name="Howarth C."/>
            <person name="Jen D."/>
            <person name="Larson L."/>
            <person name="Lewis B."/>
            <person name="Mehta T."/>
            <person name="Park D."/>
            <person name="Pearson M."/>
            <person name="Richards J."/>
            <person name="Roberts A."/>
            <person name="Saif S."/>
            <person name="Shea T.D."/>
            <person name="Shenoy N."/>
            <person name="Sisk P."/>
            <person name="Stolte C."/>
            <person name="Sykes S.N."/>
            <person name="Thomson T."/>
            <person name="Walk T."/>
            <person name="White J."/>
            <person name="Yandava C."/>
            <person name="Straight P."/>
            <person name="Clardy J."/>
            <person name="Hung D."/>
            <person name="Kolter R."/>
            <person name="Mekalanos J."/>
            <person name="Walker S."/>
            <person name="Walsh C.T."/>
            <person name="Wieland-Brown L.C."/>
            <person name="Haas B."/>
            <person name="Nusbaum C."/>
            <person name="Birren B."/>
        </authorList>
    </citation>
    <scope>NUCLEOTIDE SEQUENCE [LARGE SCALE GENOMIC DNA]</scope>
    <source>
        <strain evidence="3 4">ATCC 53653</strain>
    </source>
</reference>
<organism evidence="3 4">
    <name type="scientific">Streptomyces himastatinicus ATCC 53653</name>
    <dbReference type="NCBI Taxonomy" id="457427"/>
    <lineage>
        <taxon>Bacteria</taxon>
        <taxon>Bacillati</taxon>
        <taxon>Actinomycetota</taxon>
        <taxon>Actinomycetes</taxon>
        <taxon>Kitasatosporales</taxon>
        <taxon>Streptomycetaceae</taxon>
        <taxon>Streptomyces</taxon>
        <taxon>Streptomyces violaceusniger group</taxon>
    </lineage>
</organism>
<proteinExistence type="predicted"/>